<keyword evidence="3 15" id="KW-0004">4Fe-4S</keyword>
<evidence type="ECO:0000256" key="5">
    <source>
        <dbReference type="ARBA" id="ARBA00022617"/>
    </source>
</evidence>
<evidence type="ECO:0000256" key="14">
    <source>
        <dbReference type="ARBA" id="ARBA00062253"/>
    </source>
</evidence>
<dbReference type="InterPro" id="IPR045854">
    <property type="entry name" value="NO2/SO3_Rdtase_4Fe4S_sf"/>
</dbReference>
<evidence type="ECO:0000256" key="2">
    <source>
        <dbReference type="ARBA" id="ARBA00010429"/>
    </source>
</evidence>
<keyword evidence="19" id="KW-1185">Reference proteome</keyword>
<evidence type="ECO:0000313" key="18">
    <source>
        <dbReference type="EMBL" id="AUB84340.1"/>
    </source>
</evidence>
<dbReference type="PRINTS" id="PR00397">
    <property type="entry name" value="SIROHAEM"/>
</dbReference>
<feature type="binding site" evidence="15">
    <location>
        <position position="476"/>
    </location>
    <ligand>
        <name>[4Fe-4S] cluster</name>
        <dbReference type="ChEBI" id="CHEBI:49883"/>
    </ligand>
</feature>
<dbReference type="FunFam" id="3.30.413.10:FF:000003">
    <property type="entry name" value="Sulfite reductase [NADPH] hemoprotein beta-component"/>
    <property type="match status" value="1"/>
</dbReference>
<keyword evidence="8 15" id="KW-0560">Oxidoreductase</keyword>
<dbReference type="GO" id="GO:0050661">
    <property type="term" value="F:NADP binding"/>
    <property type="evidence" value="ECO:0007669"/>
    <property type="project" value="InterPro"/>
</dbReference>
<organism evidence="18 19">
    <name type="scientific">Candidatus Thiodictyon syntrophicum</name>
    <dbReference type="NCBI Taxonomy" id="1166950"/>
    <lineage>
        <taxon>Bacteria</taxon>
        <taxon>Pseudomonadati</taxon>
        <taxon>Pseudomonadota</taxon>
        <taxon>Gammaproteobacteria</taxon>
        <taxon>Chromatiales</taxon>
        <taxon>Chromatiaceae</taxon>
        <taxon>Thiodictyon</taxon>
    </lineage>
</organism>
<dbReference type="SUPFAM" id="SSF55124">
    <property type="entry name" value="Nitrite/Sulfite reductase N-terminal domain-like"/>
    <property type="match status" value="2"/>
</dbReference>
<dbReference type="KEGG" id="tsy:THSYN_27665"/>
<dbReference type="PROSITE" id="PS00365">
    <property type="entry name" value="NIR_SIR"/>
    <property type="match status" value="1"/>
</dbReference>
<comment type="similarity">
    <text evidence="2 15">Belongs to the nitrite and sulfite reductase 4Fe-4S domain family.</text>
</comment>
<dbReference type="Pfam" id="PF01077">
    <property type="entry name" value="NIR_SIR"/>
    <property type="match status" value="1"/>
</dbReference>
<dbReference type="EC" id="1.8.1.2" evidence="15"/>
<feature type="binding site" description="axial binding residue" evidence="15">
    <location>
        <position position="480"/>
    </location>
    <ligand>
        <name>siroheme</name>
        <dbReference type="ChEBI" id="CHEBI:60052"/>
    </ligand>
    <ligandPart>
        <name>Fe</name>
        <dbReference type="ChEBI" id="CHEBI:18248"/>
    </ligandPart>
</feature>
<feature type="domain" description="Nitrite/sulphite reductase 4Fe-4S" evidence="16">
    <location>
        <begin position="166"/>
        <end position="324"/>
    </location>
</feature>
<dbReference type="FunFam" id="3.30.413.10:FF:000004">
    <property type="entry name" value="Sulfite reductase [NADPH] hemoprotein beta-component"/>
    <property type="match status" value="1"/>
</dbReference>
<comment type="cofactor">
    <cofactor evidence="15">
        <name>siroheme</name>
        <dbReference type="ChEBI" id="CHEBI:60052"/>
    </cofactor>
    <text evidence="15">Binds 1 siroheme per subunit.</text>
</comment>
<dbReference type="EMBL" id="CP020370">
    <property type="protein sequence ID" value="AUB84340.1"/>
    <property type="molecule type" value="Genomic_DNA"/>
</dbReference>
<dbReference type="GO" id="GO:0000103">
    <property type="term" value="P:sulfate assimilation"/>
    <property type="evidence" value="ECO:0007669"/>
    <property type="project" value="UniProtKB-UniRule"/>
</dbReference>
<evidence type="ECO:0000256" key="13">
    <source>
        <dbReference type="ARBA" id="ARBA00057160"/>
    </source>
</evidence>
<keyword evidence="4 15" id="KW-0028">Amino-acid biosynthesis</keyword>
<evidence type="ECO:0000256" key="12">
    <source>
        <dbReference type="ARBA" id="ARBA00052219"/>
    </source>
</evidence>
<dbReference type="GO" id="GO:0070814">
    <property type="term" value="P:hydrogen sulfide biosynthetic process"/>
    <property type="evidence" value="ECO:0007669"/>
    <property type="project" value="UniProtKB-UniRule"/>
</dbReference>
<evidence type="ECO:0000256" key="3">
    <source>
        <dbReference type="ARBA" id="ARBA00022485"/>
    </source>
</evidence>
<dbReference type="GO" id="GO:0009337">
    <property type="term" value="C:sulfite reductase complex (NADPH)"/>
    <property type="evidence" value="ECO:0007669"/>
    <property type="project" value="InterPro"/>
</dbReference>
<dbReference type="HAMAP" id="MF_01540">
    <property type="entry name" value="CysI"/>
    <property type="match status" value="1"/>
</dbReference>
<evidence type="ECO:0000256" key="6">
    <source>
        <dbReference type="ARBA" id="ARBA00022723"/>
    </source>
</evidence>
<dbReference type="Gene3D" id="3.30.413.10">
    <property type="entry name" value="Sulfite Reductase Hemoprotein, domain 1"/>
    <property type="match status" value="2"/>
</dbReference>
<keyword evidence="10 15" id="KW-0411">Iron-sulfur</keyword>
<dbReference type="NCBIfam" id="TIGR02041">
    <property type="entry name" value="CysI"/>
    <property type="match status" value="1"/>
</dbReference>
<keyword evidence="11 15" id="KW-0198">Cysteine biosynthesis</keyword>
<evidence type="ECO:0000256" key="9">
    <source>
        <dbReference type="ARBA" id="ARBA00023004"/>
    </source>
</evidence>
<dbReference type="PANTHER" id="PTHR11493">
    <property type="entry name" value="SULFITE REDUCTASE [NADPH] SUBUNIT BETA-RELATED"/>
    <property type="match status" value="1"/>
</dbReference>
<dbReference type="SUPFAM" id="SSF56014">
    <property type="entry name" value="Nitrite and sulphite reductase 4Fe-4S domain-like"/>
    <property type="match status" value="2"/>
</dbReference>
<dbReference type="GO" id="GO:0020037">
    <property type="term" value="F:heme binding"/>
    <property type="evidence" value="ECO:0007669"/>
    <property type="project" value="InterPro"/>
</dbReference>
<feature type="binding site" evidence="15">
    <location>
        <position position="480"/>
    </location>
    <ligand>
        <name>[4Fe-4S] cluster</name>
        <dbReference type="ChEBI" id="CHEBI:49883"/>
    </ligand>
</feature>
<evidence type="ECO:0000256" key="15">
    <source>
        <dbReference type="HAMAP-Rule" id="MF_01540"/>
    </source>
</evidence>
<reference evidence="18 19" key="1">
    <citation type="submission" date="2017-03" db="EMBL/GenBank/DDBJ databases">
        <title>Complete genome sequence of Candidatus 'Thiodictyon syntrophicum' sp. nov. strain Cad16T, a photolithoautotroph purple sulfur bacterium isolated from an alpine meromictic lake.</title>
        <authorList>
            <person name="Luedin S.M."/>
            <person name="Pothier J.F."/>
            <person name="Danza F."/>
            <person name="Storelli N."/>
            <person name="Wittwer M."/>
            <person name="Tonolla M."/>
        </authorList>
    </citation>
    <scope>NUCLEOTIDE SEQUENCE [LARGE SCALE GENOMIC DNA]</scope>
    <source>
        <strain evidence="18 19">Cad16T</strain>
    </source>
</reference>
<dbReference type="OrthoDB" id="3189055at2"/>
<dbReference type="GO" id="GO:0051539">
    <property type="term" value="F:4 iron, 4 sulfur cluster binding"/>
    <property type="evidence" value="ECO:0007669"/>
    <property type="project" value="UniProtKB-KW"/>
</dbReference>
<evidence type="ECO:0000313" key="19">
    <source>
        <dbReference type="Proteomes" id="UP000232638"/>
    </source>
</evidence>
<evidence type="ECO:0000256" key="1">
    <source>
        <dbReference type="ARBA" id="ARBA00004774"/>
    </source>
</evidence>
<dbReference type="InterPro" id="IPR011786">
    <property type="entry name" value="CysI"/>
</dbReference>
<comment type="function">
    <text evidence="13 15">Component of the sulfite reductase complex that catalyzes the 6-electron reduction of sulfite to sulfide. This is one of several activities required for the biosynthesis of L-cysteine from sulfate.</text>
</comment>
<dbReference type="PANTHER" id="PTHR11493:SF47">
    <property type="entry name" value="SULFITE REDUCTASE [NADPH] SUBUNIT BETA"/>
    <property type="match status" value="1"/>
</dbReference>
<keyword evidence="7 15" id="KW-0521">NADP</keyword>
<dbReference type="Pfam" id="PF03460">
    <property type="entry name" value="NIR_SIR_ferr"/>
    <property type="match status" value="2"/>
</dbReference>
<dbReference type="GO" id="GO:0004783">
    <property type="term" value="F:sulfite reductase (NADPH) activity"/>
    <property type="evidence" value="ECO:0007669"/>
    <property type="project" value="UniProtKB-UniRule"/>
</dbReference>
<dbReference type="InterPro" id="IPR036136">
    <property type="entry name" value="Nit/Sulf_reduc_fer-like_dom_sf"/>
</dbReference>
<gene>
    <name evidence="15" type="primary">cysI</name>
    <name evidence="18" type="ORF">THSYN_27665</name>
</gene>
<dbReference type="NCBIfam" id="NF010029">
    <property type="entry name" value="PRK13504.1"/>
    <property type="match status" value="1"/>
</dbReference>
<evidence type="ECO:0000259" key="16">
    <source>
        <dbReference type="Pfam" id="PF01077"/>
    </source>
</evidence>
<comment type="cofactor">
    <cofactor evidence="15">
        <name>[4Fe-4S] cluster</name>
        <dbReference type="ChEBI" id="CHEBI:49883"/>
    </cofactor>
    <text evidence="15">Binds 1 [4Fe-4S] cluster per subunit.</text>
</comment>
<dbReference type="InterPro" id="IPR006066">
    <property type="entry name" value="NO2/SO3_Rdtase_FeS/sirohaem_BS"/>
</dbReference>
<dbReference type="InterPro" id="IPR005117">
    <property type="entry name" value="NiRdtase/SiRdtase_haem-b_fer"/>
</dbReference>
<proteinExistence type="inferred from homology"/>
<evidence type="ECO:0000256" key="7">
    <source>
        <dbReference type="ARBA" id="ARBA00022857"/>
    </source>
</evidence>
<dbReference type="InterPro" id="IPR006067">
    <property type="entry name" value="NO2/SO3_Rdtase_4Fe4S_dom"/>
</dbReference>
<sequence>MNALSTPIAPHELNKARSNFLRGTLAESLADELTGALAPGDDQIGKFHGFYQQDDRDLRADRRDRLLEPEYSFMLRARLPGGVCTPAQWLTIDRIGRELAQGSVRLTTRQTFQYHGIPKGDLRGVIQGMHQVLLDSIGGCGDLNRNVMCNPNPDQSALHGEVYAWARRISEHLLPRTRAYHELWLDGECVAGGEESEPLYGETYLPRKFKTAVAVPPHNDVDVYANDLGFIAIADPADPARLLGFNVLAGGGMGTAHGDKSTFPRLSDDLGFVTPDQVLAVAAAVLTTQRDFGERGDRVHARLKYTVERMGKEAFRAEVERRAGVLFAPPHPVAFTDHGDRYGWTRGQDGRWHLTLFIENGRLRDLPGRTLLTGLRAIAEVHQGDFRITPNQNLIVAGVPARQKKRIEALARDHGLLADGLTPVRLGAMACVAFPTCPQAMAEAERYLPALLTRIEALAARHGLAGQEIVIRMTGCPNGCARPFLAEIGLVGKGPRTYNLLLGGDGSGTRLNKLYRDNIAEAEILDTLDGLFARYAAQRAAGERFGDFVVRAGIIRRVENAASDFHD</sequence>
<feature type="binding site" evidence="15">
    <location>
        <position position="431"/>
    </location>
    <ligand>
        <name>[4Fe-4S] cluster</name>
        <dbReference type="ChEBI" id="CHEBI:49883"/>
    </ligand>
</feature>
<name>A0A2K8UFK9_9GAMM</name>
<evidence type="ECO:0000256" key="8">
    <source>
        <dbReference type="ARBA" id="ARBA00023002"/>
    </source>
</evidence>
<dbReference type="GO" id="GO:0019344">
    <property type="term" value="P:cysteine biosynthetic process"/>
    <property type="evidence" value="ECO:0007669"/>
    <property type="project" value="UniProtKB-KW"/>
</dbReference>
<dbReference type="RefSeq" id="WP_100921996.1">
    <property type="nucleotide sequence ID" value="NZ_CP020370.1"/>
</dbReference>
<keyword evidence="9 15" id="KW-0408">Iron</keyword>
<dbReference type="Proteomes" id="UP000232638">
    <property type="component" value="Chromosome"/>
</dbReference>
<dbReference type="UniPathway" id="UPA00140">
    <property type="reaction ID" value="UER00207"/>
</dbReference>
<protein>
    <recommendedName>
        <fullName evidence="15">Sulfite reductase [NADPH] hemoprotein beta-component</fullName>
        <shortName evidence="15">SiR-HP</shortName>
        <shortName evidence="15">SiRHP</shortName>
        <ecNumber evidence="15">1.8.1.2</ecNumber>
    </recommendedName>
</protein>
<evidence type="ECO:0000259" key="17">
    <source>
        <dbReference type="Pfam" id="PF03460"/>
    </source>
</evidence>
<keyword evidence="5 15" id="KW-0349">Heme</keyword>
<dbReference type="GO" id="GO:0046872">
    <property type="term" value="F:metal ion binding"/>
    <property type="evidence" value="ECO:0007669"/>
    <property type="project" value="UniProtKB-KW"/>
</dbReference>
<feature type="binding site" evidence="15">
    <location>
        <position position="437"/>
    </location>
    <ligand>
        <name>[4Fe-4S] cluster</name>
        <dbReference type="ChEBI" id="CHEBI:49883"/>
    </ligand>
</feature>
<feature type="domain" description="Nitrite/Sulfite reductase ferredoxin-like" evidence="17">
    <location>
        <begin position="72"/>
        <end position="130"/>
    </location>
</feature>
<comment type="catalytic activity">
    <reaction evidence="12 15">
        <text>hydrogen sulfide + 3 NADP(+) + 3 H2O = sulfite + 3 NADPH + 4 H(+)</text>
        <dbReference type="Rhea" id="RHEA:13801"/>
        <dbReference type="ChEBI" id="CHEBI:15377"/>
        <dbReference type="ChEBI" id="CHEBI:15378"/>
        <dbReference type="ChEBI" id="CHEBI:17359"/>
        <dbReference type="ChEBI" id="CHEBI:29919"/>
        <dbReference type="ChEBI" id="CHEBI:57783"/>
        <dbReference type="ChEBI" id="CHEBI:58349"/>
        <dbReference type="EC" id="1.8.1.2"/>
    </reaction>
</comment>
<keyword evidence="6 15" id="KW-0479">Metal-binding</keyword>
<evidence type="ECO:0000256" key="4">
    <source>
        <dbReference type="ARBA" id="ARBA00022605"/>
    </source>
</evidence>
<dbReference type="InterPro" id="IPR045169">
    <property type="entry name" value="NO2/SO3_Rdtase_4Fe4S_prot"/>
</dbReference>
<dbReference type="AlphaFoldDB" id="A0A2K8UFK9"/>
<accession>A0A2K8UFK9</accession>
<comment type="pathway">
    <text evidence="1 15">Sulfur metabolism; hydrogen sulfide biosynthesis; hydrogen sulfide from sulfite (NADPH route): step 1/1.</text>
</comment>
<feature type="domain" description="Nitrite/Sulfite reductase ferredoxin-like" evidence="17">
    <location>
        <begin position="348"/>
        <end position="410"/>
    </location>
</feature>
<evidence type="ECO:0000256" key="11">
    <source>
        <dbReference type="ARBA" id="ARBA00023192"/>
    </source>
</evidence>
<comment type="subunit">
    <text evidence="14 15">Alpha(8)-beta(8). The alpha component is a flavoprotein, the beta component is a hemoprotein.</text>
</comment>
<evidence type="ECO:0000256" key="10">
    <source>
        <dbReference type="ARBA" id="ARBA00023014"/>
    </source>
</evidence>
<dbReference type="GO" id="GO:0050311">
    <property type="term" value="F:sulfite reductase (ferredoxin) activity"/>
    <property type="evidence" value="ECO:0007669"/>
    <property type="project" value="TreeGrafter"/>
</dbReference>